<dbReference type="InParanoid" id="A0A1X7VP10"/>
<accession>A0A1X7VP10</accession>
<evidence type="ECO:0000313" key="3">
    <source>
        <dbReference type="Proteomes" id="UP000007879"/>
    </source>
</evidence>
<dbReference type="GO" id="GO:0005814">
    <property type="term" value="C:centriole"/>
    <property type="evidence" value="ECO:0007669"/>
    <property type="project" value="TreeGrafter"/>
</dbReference>
<dbReference type="AlphaFoldDB" id="A0A1X7VP10"/>
<proteinExistence type="inferred from homology"/>
<dbReference type="InterPro" id="IPR033336">
    <property type="entry name" value="SAXO1/2"/>
</dbReference>
<dbReference type="PANTHER" id="PTHR31516:SF17">
    <property type="entry name" value="STABILIZER OF AXONEMAL MICROTUBULES 2"/>
    <property type="match status" value="1"/>
</dbReference>
<dbReference type="GO" id="GO:0008017">
    <property type="term" value="F:microtubule binding"/>
    <property type="evidence" value="ECO:0007669"/>
    <property type="project" value="InterPro"/>
</dbReference>
<protein>
    <recommendedName>
        <fullName evidence="4">Stabilizer of axonemal microtubules 2</fullName>
    </recommendedName>
</protein>
<evidence type="ECO:0000256" key="1">
    <source>
        <dbReference type="ARBA" id="ARBA00008738"/>
    </source>
</evidence>
<gene>
    <name evidence="2" type="primary">100638926</name>
</gene>
<dbReference type="GO" id="GO:0036064">
    <property type="term" value="C:ciliary basal body"/>
    <property type="evidence" value="ECO:0007669"/>
    <property type="project" value="TreeGrafter"/>
</dbReference>
<name>A0A1X7VP10_AMPQE</name>
<dbReference type="GO" id="GO:0036126">
    <property type="term" value="C:sperm flagellum"/>
    <property type="evidence" value="ECO:0007669"/>
    <property type="project" value="TreeGrafter"/>
</dbReference>
<dbReference type="Proteomes" id="UP000007879">
    <property type="component" value="Unassembled WGS sequence"/>
</dbReference>
<dbReference type="EnsemblMetazoa" id="Aqu2.1.41590_001">
    <property type="protein sequence ID" value="Aqu2.1.41590_001"/>
    <property type="gene ID" value="Aqu2.1.41590"/>
</dbReference>
<comment type="similarity">
    <text evidence="1">Belongs to the FAM154 family.</text>
</comment>
<keyword evidence="3" id="KW-1185">Reference proteome</keyword>
<dbReference type="PANTHER" id="PTHR31516">
    <property type="entry name" value="STABILIZER OF AXONEMAL MICROTUBULES 2"/>
    <property type="match status" value="1"/>
</dbReference>
<dbReference type="EnsemblMetazoa" id="XM_003383395.2">
    <property type="protein sequence ID" value="XP_003383443.1"/>
    <property type="gene ID" value="LOC100638926"/>
</dbReference>
<dbReference type="KEGG" id="aqu:100638926"/>
<reference evidence="2" key="2">
    <citation type="submission" date="2017-05" db="UniProtKB">
        <authorList>
            <consortium name="EnsemblMetazoa"/>
        </authorList>
    </citation>
    <scope>IDENTIFICATION</scope>
</reference>
<dbReference type="GO" id="GO:0005879">
    <property type="term" value="C:axonemal microtubule"/>
    <property type="evidence" value="ECO:0007669"/>
    <property type="project" value="TreeGrafter"/>
</dbReference>
<evidence type="ECO:0008006" key="4">
    <source>
        <dbReference type="Google" id="ProtNLM"/>
    </source>
</evidence>
<evidence type="ECO:0000313" key="2">
    <source>
        <dbReference type="EnsemblMetazoa" id="Aqu2.1.41590_001"/>
    </source>
</evidence>
<organism evidence="2">
    <name type="scientific">Amphimedon queenslandica</name>
    <name type="common">Sponge</name>
    <dbReference type="NCBI Taxonomy" id="400682"/>
    <lineage>
        <taxon>Eukaryota</taxon>
        <taxon>Metazoa</taxon>
        <taxon>Porifera</taxon>
        <taxon>Demospongiae</taxon>
        <taxon>Heteroscleromorpha</taxon>
        <taxon>Haplosclerida</taxon>
        <taxon>Niphatidae</taxon>
        <taxon>Amphimedon</taxon>
    </lineage>
</organism>
<sequence length="507" mass="58638">MEGLREQQEALANNVILVREKPCICGLCNCSKRHQCPVHHGPVGEAMFHQSNLGEPQTEYRLIYCSTAGNARGYDVPTLYKHHKRGIKLHPKVLPAPPKSKVESGTTYVRAFPDPGYQKMRDNLKPDDTYIKTDSKFQDETSYNVDFFDRLQHADAEAAKPPPSPETYKELTLPTIVNCSLHYETTNEKFFPKWKNTSQCRLKPYGEPFIKPLFAGQFNDETVTKREFYKKSIRPRTCYVPTDGKLYGGGKFEDLTVTKNTFLPKIIERDMPFLRHNSLKNVESVEPIKAGRMQNITQYRRDNLPLLHQPPKRKLCRPEADKIISLSNGFNLPLITMQSTAFPHWGRVEVPALLKREDQTERLVGPFQKKTHYDDHYKPVSLPRPRVKKQEETPFVYHHQRIPFPISVNQSEYFKFKTVRPRRFHGDKAELKVYRGPPKVKFGCNTHYQDFFPGVTGMRPKDFKPIDARIIDIGKLSDSTSYKDHYPKRELSIRPICPAELVLASFC</sequence>
<reference evidence="3" key="1">
    <citation type="journal article" date="2010" name="Nature">
        <title>The Amphimedon queenslandica genome and the evolution of animal complexity.</title>
        <authorList>
            <person name="Srivastava M."/>
            <person name="Simakov O."/>
            <person name="Chapman J."/>
            <person name="Fahey B."/>
            <person name="Gauthier M.E."/>
            <person name="Mitros T."/>
            <person name="Richards G.S."/>
            <person name="Conaco C."/>
            <person name="Dacre M."/>
            <person name="Hellsten U."/>
            <person name="Larroux C."/>
            <person name="Putnam N.H."/>
            <person name="Stanke M."/>
            <person name="Adamska M."/>
            <person name="Darling A."/>
            <person name="Degnan S.M."/>
            <person name="Oakley T.H."/>
            <person name="Plachetzki D.C."/>
            <person name="Zhai Y."/>
            <person name="Adamski M."/>
            <person name="Calcino A."/>
            <person name="Cummins S.F."/>
            <person name="Goodstein D.M."/>
            <person name="Harris C."/>
            <person name="Jackson D.J."/>
            <person name="Leys S.P."/>
            <person name="Shu S."/>
            <person name="Woodcroft B.J."/>
            <person name="Vervoort M."/>
            <person name="Kosik K.S."/>
            <person name="Manning G."/>
            <person name="Degnan B.M."/>
            <person name="Rokhsar D.S."/>
        </authorList>
    </citation>
    <scope>NUCLEOTIDE SEQUENCE [LARGE SCALE GENOMIC DNA]</scope>
</reference>